<protein>
    <submittedName>
        <fullName evidence="1">Uncharacterized protein</fullName>
    </submittedName>
</protein>
<name>K1UDK3_9ZZZZ</name>
<comment type="caution">
    <text evidence="1">The sequence shown here is derived from an EMBL/GenBank/DDBJ whole genome shotgun (WGS) entry which is preliminary data.</text>
</comment>
<dbReference type="AlphaFoldDB" id="K1UDK3"/>
<accession>K1UDK3</accession>
<feature type="non-terminal residue" evidence="1">
    <location>
        <position position="158"/>
    </location>
</feature>
<dbReference type="EMBL" id="AJWY01002555">
    <property type="protein sequence ID" value="EKC78049.1"/>
    <property type="molecule type" value="Genomic_DNA"/>
</dbReference>
<gene>
    <name evidence="1" type="ORF">LEA_03854</name>
</gene>
<evidence type="ECO:0000313" key="1">
    <source>
        <dbReference type="EMBL" id="EKC78049.1"/>
    </source>
</evidence>
<sequence>MTAAFPADLVRNRIYVLRVHGAGADASVSVSGGTWEEGASVGTTPAPGGLIDPAASSLPEGVTLNAAQDSVRVDSRGGEFRLAVRAEAGTEVEIEGLVRGVTASVEPAARSFEPVATVAVSAGRRLPGESRAYLYLNIVRDGVRLGRIALLFEPNPVQ</sequence>
<reference evidence="1" key="1">
    <citation type="journal article" date="2013" name="Environ. Microbiol.">
        <title>Microbiota from the distal guts of lean and obese adolescents exhibit partial functional redundancy besides clear differences in community structure.</title>
        <authorList>
            <person name="Ferrer M."/>
            <person name="Ruiz A."/>
            <person name="Lanza F."/>
            <person name="Haange S.B."/>
            <person name="Oberbach A."/>
            <person name="Till H."/>
            <person name="Bargiela R."/>
            <person name="Campoy C."/>
            <person name="Segura M.T."/>
            <person name="Richter M."/>
            <person name="von Bergen M."/>
            <person name="Seifert J."/>
            <person name="Suarez A."/>
        </authorList>
    </citation>
    <scope>NUCLEOTIDE SEQUENCE</scope>
</reference>
<proteinExistence type="predicted"/>
<organism evidence="1">
    <name type="scientific">human gut metagenome</name>
    <dbReference type="NCBI Taxonomy" id="408170"/>
    <lineage>
        <taxon>unclassified sequences</taxon>
        <taxon>metagenomes</taxon>
        <taxon>organismal metagenomes</taxon>
    </lineage>
</organism>